<reference evidence="2" key="1">
    <citation type="journal article" date="2012" name="Science">
        <title>The Paleozoic origin of enzymatic lignin decomposition reconstructed from 31 fungal genomes.</title>
        <authorList>
            <person name="Floudas D."/>
            <person name="Binder M."/>
            <person name="Riley R."/>
            <person name="Barry K."/>
            <person name="Blanchette R.A."/>
            <person name="Henrissat B."/>
            <person name="Martinez A.T."/>
            <person name="Otillar R."/>
            <person name="Spatafora J.W."/>
            <person name="Yadav J.S."/>
            <person name="Aerts A."/>
            <person name="Benoit I."/>
            <person name="Boyd A."/>
            <person name="Carlson A."/>
            <person name="Copeland A."/>
            <person name="Coutinho P.M."/>
            <person name="de Vries R.P."/>
            <person name="Ferreira P."/>
            <person name="Findley K."/>
            <person name="Foster B."/>
            <person name="Gaskell J."/>
            <person name="Glotzer D."/>
            <person name="Gorecki P."/>
            <person name="Heitman J."/>
            <person name="Hesse C."/>
            <person name="Hori C."/>
            <person name="Igarashi K."/>
            <person name="Jurgens J.A."/>
            <person name="Kallen N."/>
            <person name="Kersten P."/>
            <person name="Kohler A."/>
            <person name="Kuees U."/>
            <person name="Kumar T.K.A."/>
            <person name="Kuo A."/>
            <person name="LaButti K."/>
            <person name="Larrondo L.F."/>
            <person name="Lindquist E."/>
            <person name="Ling A."/>
            <person name="Lombard V."/>
            <person name="Lucas S."/>
            <person name="Lundell T."/>
            <person name="Martin R."/>
            <person name="McLaughlin D.J."/>
            <person name="Morgenstern I."/>
            <person name="Morin E."/>
            <person name="Murat C."/>
            <person name="Nagy L.G."/>
            <person name="Nolan M."/>
            <person name="Ohm R.A."/>
            <person name="Patyshakuliyeva A."/>
            <person name="Rokas A."/>
            <person name="Ruiz-Duenas F.J."/>
            <person name="Sabat G."/>
            <person name="Salamov A."/>
            <person name="Samejima M."/>
            <person name="Schmutz J."/>
            <person name="Slot J.C."/>
            <person name="St John F."/>
            <person name="Stenlid J."/>
            <person name="Sun H."/>
            <person name="Sun S."/>
            <person name="Syed K."/>
            <person name="Tsang A."/>
            <person name="Wiebenga A."/>
            <person name="Young D."/>
            <person name="Pisabarro A."/>
            <person name="Eastwood D.C."/>
            <person name="Martin F."/>
            <person name="Cullen D."/>
            <person name="Grigoriev I.V."/>
            <person name="Hibbett D.S."/>
        </authorList>
    </citation>
    <scope>NUCLEOTIDE SEQUENCE [LARGE SCALE GENOMIC DNA]</scope>
    <source>
        <strain evidence="2">TFB10046</strain>
    </source>
</reference>
<accession>J0WV67</accession>
<keyword evidence="2" id="KW-1185">Reference proteome</keyword>
<dbReference type="AlphaFoldDB" id="J0WV67"/>
<organism evidence="1 2">
    <name type="scientific">Auricularia subglabra (strain TFB-10046 / SS5)</name>
    <name type="common">White-rot fungus</name>
    <name type="synonym">Auricularia delicata (strain TFB10046)</name>
    <dbReference type="NCBI Taxonomy" id="717982"/>
    <lineage>
        <taxon>Eukaryota</taxon>
        <taxon>Fungi</taxon>
        <taxon>Dikarya</taxon>
        <taxon>Basidiomycota</taxon>
        <taxon>Agaricomycotina</taxon>
        <taxon>Agaricomycetes</taxon>
        <taxon>Auriculariales</taxon>
        <taxon>Auriculariaceae</taxon>
        <taxon>Auricularia</taxon>
    </lineage>
</organism>
<dbReference type="OrthoDB" id="3031569at2759"/>
<protein>
    <submittedName>
        <fullName evidence="1">Uncharacterized protein</fullName>
    </submittedName>
</protein>
<gene>
    <name evidence="1" type="ORF">AURDEDRAFT_73721</name>
</gene>
<dbReference type="Proteomes" id="UP000006514">
    <property type="component" value="Unassembled WGS sequence"/>
</dbReference>
<evidence type="ECO:0000313" key="2">
    <source>
        <dbReference type="Proteomes" id="UP000006514"/>
    </source>
</evidence>
<evidence type="ECO:0000313" key="1">
    <source>
        <dbReference type="EMBL" id="EJD36957.1"/>
    </source>
</evidence>
<dbReference type="KEGG" id="adl:AURDEDRAFT_73721"/>
<dbReference type="EMBL" id="JH687850">
    <property type="protein sequence ID" value="EJD36957.1"/>
    <property type="molecule type" value="Genomic_DNA"/>
</dbReference>
<sequence>MEHVLMECPDSRQEVIWDTVREFFARKRIDVEINVGTIMGCATMRLAGFWGARGLGVERAFRIVVSESAFLVWKIRCEKRIQHAEDPDWQLPEEAARERWTAVIKKRMAQDKTLSDKKRFRKQYVANWLVEDTWLDLRNPANYNRYRIPRVPGVLVGIGVAGRDGVG</sequence>
<proteinExistence type="predicted"/>
<name>J0WV67_AURST</name>
<dbReference type="InParanoid" id="J0WV67"/>